<dbReference type="GO" id="GO:0035556">
    <property type="term" value="P:intracellular signal transduction"/>
    <property type="evidence" value="ECO:0007669"/>
    <property type="project" value="TreeGrafter"/>
</dbReference>
<organism evidence="6 7">
    <name type="scientific">Fasciola gigantica</name>
    <name type="common">Giant liver fluke</name>
    <dbReference type="NCBI Taxonomy" id="46835"/>
    <lineage>
        <taxon>Eukaryota</taxon>
        <taxon>Metazoa</taxon>
        <taxon>Spiralia</taxon>
        <taxon>Lophotrochozoa</taxon>
        <taxon>Platyhelminthes</taxon>
        <taxon>Trematoda</taxon>
        <taxon>Digenea</taxon>
        <taxon>Plagiorchiida</taxon>
        <taxon>Echinostomata</taxon>
        <taxon>Echinostomatoidea</taxon>
        <taxon>Fasciolidae</taxon>
        <taxon>Fasciola</taxon>
    </lineage>
</organism>
<dbReference type="GO" id="GO:0005737">
    <property type="term" value="C:cytoplasm"/>
    <property type="evidence" value="ECO:0007669"/>
    <property type="project" value="TreeGrafter"/>
</dbReference>
<evidence type="ECO:0000313" key="6">
    <source>
        <dbReference type="EMBL" id="TPP56243.1"/>
    </source>
</evidence>
<dbReference type="PANTHER" id="PTHR24346:SF82">
    <property type="entry name" value="KP78A-RELATED"/>
    <property type="match status" value="1"/>
</dbReference>
<dbReference type="SUPFAM" id="SSF56112">
    <property type="entry name" value="Protein kinase-like (PK-like)"/>
    <property type="match status" value="1"/>
</dbReference>
<evidence type="ECO:0000256" key="1">
    <source>
        <dbReference type="ARBA" id="ARBA00022527"/>
    </source>
</evidence>
<evidence type="ECO:0000256" key="2">
    <source>
        <dbReference type="ARBA" id="ARBA00022679"/>
    </source>
</evidence>
<keyword evidence="5" id="KW-0067">ATP-binding</keyword>
<dbReference type="EMBL" id="SUNJ01014799">
    <property type="protein sequence ID" value="TPP56243.1"/>
    <property type="molecule type" value="Genomic_DNA"/>
</dbReference>
<name>A0A504Y5N6_FASGI</name>
<dbReference type="STRING" id="46835.A0A504Y5N6"/>
<reference evidence="6 7" key="1">
    <citation type="submission" date="2019-04" db="EMBL/GenBank/DDBJ databases">
        <title>Annotation for the trematode Fasciola gigantica.</title>
        <authorList>
            <person name="Choi Y.-J."/>
        </authorList>
    </citation>
    <scope>NUCLEOTIDE SEQUENCE [LARGE SCALE GENOMIC DNA]</scope>
    <source>
        <strain evidence="6">Uganda_cow_1</strain>
    </source>
</reference>
<evidence type="ECO:0000256" key="5">
    <source>
        <dbReference type="ARBA" id="ARBA00022840"/>
    </source>
</evidence>
<keyword evidence="1" id="KW-0723">Serine/threonine-protein kinase</keyword>
<evidence type="ECO:0000256" key="3">
    <source>
        <dbReference type="ARBA" id="ARBA00022741"/>
    </source>
</evidence>
<accession>A0A504Y5N6</accession>
<dbReference type="Proteomes" id="UP000316759">
    <property type="component" value="Unassembled WGS sequence"/>
</dbReference>
<proteinExistence type="predicted"/>
<dbReference type="AlphaFoldDB" id="A0A504Y5N6"/>
<dbReference type="GO" id="GO:0005524">
    <property type="term" value="F:ATP binding"/>
    <property type="evidence" value="ECO:0007669"/>
    <property type="project" value="UniProtKB-KW"/>
</dbReference>
<dbReference type="GO" id="GO:0004674">
    <property type="term" value="F:protein serine/threonine kinase activity"/>
    <property type="evidence" value="ECO:0007669"/>
    <property type="project" value="UniProtKB-KW"/>
</dbReference>
<dbReference type="Gene3D" id="3.30.200.20">
    <property type="entry name" value="Phosphorylase Kinase, domain 1"/>
    <property type="match status" value="1"/>
</dbReference>
<keyword evidence="4 6" id="KW-0418">Kinase</keyword>
<evidence type="ECO:0000256" key="4">
    <source>
        <dbReference type="ARBA" id="ARBA00022777"/>
    </source>
</evidence>
<keyword evidence="2" id="KW-0808">Transferase</keyword>
<keyword evidence="7" id="KW-1185">Reference proteome</keyword>
<gene>
    <name evidence="6" type="ORF">FGIG_11385</name>
</gene>
<dbReference type="OrthoDB" id="193931at2759"/>
<dbReference type="PANTHER" id="PTHR24346">
    <property type="entry name" value="MAP/MICROTUBULE AFFINITY-REGULATING KINASE"/>
    <property type="match status" value="1"/>
</dbReference>
<dbReference type="InterPro" id="IPR011009">
    <property type="entry name" value="Kinase-like_dom_sf"/>
</dbReference>
<keyword evidence="3" id="KW-0547">Nucleotide-binding</keyword>
<evidence type="ECO:0000313" key="7">
    <source>
        <dbReference type="Proteomes" id="UP000316759"/>
    </source>
</evidence>
<comment type="caution">
    <text evidence="6">The sequence shown here is derived from an EMBL/GenBank/DDBJ whole genome shotgun (WGS) entry which is preliminary data.</text>
</comment>
<sequence>MPLLAPKALKGLYFFCEPLAKGSFGVLYVAIHTLTKQKVAVKILDKKALGNSANTLLDTFCGSYAYAAPEVLSYKEYSGNAVSREKKFCSRGIL</sequence>
<protein>
    <submittedName>
        <fullName evidence="6">Maternal embryonic leucine zipper kinase</fullName>
    </submittedName>
</protein>